<feature type="transmembrane region" description="Helical" evidence="1">
    <location>
        <begin position="46"/>
        <end position="65"/>
    </location>
</feature>
<organism evidence="2 3">
    <name type="scientific">Chelonobacter oris</name>
    <dbReference type="NCBI Taxonomy" id="505317"/>
    <lineage>
        <taxon>Bacteria</taxon>
        <taxon>Pseudomonadati</taxon>
        <taxon>Pseudomonadota</taxon>
        <taxon>Gammaproteobacteria</taxon>
        <taxon>Pasteurellales</taxon>
        <taxon>Pasteurellaceae</taxon>
        <taxon>Chelonobacter</taxon>
    </lineage>
</organism>
<reference evidence="2 3" key="1">
    <citation type="submission" date="2014-11" db="EMBL/GenBank/DDBJ databases">
        <title>Draft genome sequence of Chelonobacter oris 1662T, associated with respiratory disease in Hermann's Tortoises.</title>
        <authorList>
            <person name="Kudirkiene E."/>
            <person name="Hansen M.J."/>
            <person name="Bojesen A.M."/>
        </authorList>
    </citation>
    <scope>NUCLEOTIDE SEQUENCE [LARGE SCALE GENOMIC DNA]</scope>
    <source>
        <strain evidence="2 3">1662</strain>
    </source>
</reference>
<keyword evidence="3" id="KW-1185">Reference proteome</keyword>
<protein>
    <submittedName>
        <fullName evidence="2">Uncharacterized protein</fullName>
    </submittedName>
</protein>
<keyword evidence="1" id="KW-1133">Transmembrane helix</keyword>
<dbReference type="AlphaFoldDB" id="A0A0A3B8T5"/>
<evidence type="ECO:0000313" key="3">
    <source>
        <dbReference type="Proteomes" id="UP000030380"/>
    </source>
</evidence>
<keyword evidence="1" id="KW-0812">Transmembrane</keyword>
<feature type="transmembrane region" description="Helical" evidence="1">
    <location>
        <begin position="20"/>
        <end position="39"/>
    </location>
</feature>
<gene>
    <name evidence="2" type="ORF">OA57_07910</name>
</gene>
<accession>A0A0A3B8T5</accession>
<dbReference type="RefSeq" id="WP_034616026.1">
    <property type="nucleotide sequence ID" value="NZ_JSUM01000013.1"/>
</dbReference>
<dbReference type="EMBL" id="JSUM01000013">
    <property type="protein sequence ID" value="KGQ69994.1"/>
    <property type="molecule type" value="Genomic_DNA"/>
</dbReference>
<sequence>MSDLFEMLFDSDNPVGVKVAVFSVLIALIGAAGWLLFFTVSLAAEYSALLATAVTLGIIAIGVVIAPAIGIALAAIAGVAGLLAQGVVSLITYIRQRQNTRA</sequence>
<comment type="caution">
    <text evidence="2">The sequence shown here is derived from an EMBL/GenBank/DDBJ whole genome shotgun (WGS) entry which is preliminary data.</text>
</comment>
<evidence type="ECO:0000256" key="1">
    <source>
        <dbReference type="SAM" id="Phobius"/>
    </source>
</evidence>
<dbReference type="Proteomes" id="UP000030380">
    <property type="component" value="Unassembled WGS sequence"/>
</dbReference>
<name>A0A0A3B8T5_9PAST</name>
<proteinExistence type="predicted"/>
<feature type="transmembrane region" description="Helical" evidence="1">
    <location>
        <begin position="71"/>
        <end position="94"/>
    </location>
</feature>
<evidence type="ECO:0000313" key="2">
    <source>
        <dbReference type="EMBL" id="KGQ69994.1"/>
    </source>
</evidence>
<keyword evidence="1" id="KW-0472">Membrane</keyword>